<dbReference type="Proteomes" id="UP000011134">
    <property type="component" value="Unassembled WGS sequence"/>
</dbReference>
<dbReference type="GO" id="GO:0006935">
    <property type="term" value="P:chemotaxis"/>
    <property type="evidence" value="ECO:0007669"/>
    <property type="project" value="InterPro"/>
</dbReference>
<reference evidence="9 10" key="1">
    <citation type="submission" date="2012-12" db="EMBL/GenBank/DDBJ databases">
        <title>Genome Assembly of Photobacterium sp. AK15.</title>
        <authorList>
            <person name="Khatri I."/>
            <person name="Vaidya B."/>
            <person name="Srinivas T.N.R."/>
            <person name="Subramanian S."/>
            <person name="Pinnaka A."/>
        </authorList>
    </citation>
    <scope>NUCLEOTIDE SEQUENCE [LARGE SCALE GENOMIC DNA]</scope>
    <source>
        <strain evidence="9 10">AK15</strain>
    </source>
</reference>
<feature type="domain" description="HAMP" evidence="8">
    <location>
        <begin position="160"/>
        <end position="211"/>
    </location>
</feature>
<dbReference type="PROSITE" id="PS50885">
    <property type="entry name" value="HAMP"/>
    <property type="match status" value="1"/>
</dbReference>
<feature type="compositionally biased region" description="Polar residues" evidence="5">
    <location>
        <begin position="444"/>
        <end position="455"/>
    </location>
</feature>
<protein>
    <submittedName>
        <fullName evidence="9">Methyl-accepting chemotaxis sensory transducer</fullName>
    </submittedName>
</protein>
<dbReference type="FunFam" id="1.10.287.950:FF:000001">
    <property type="entry name" value="Methyl-accepting chemotaxis sensory transducer"/>
    <property type="match status" value="1"/>
</dbReference>
<feature type="transmembrane region" description="Helical" evidence="6">
    <location>
        <begin position="133"/>
        <end position="156"/>
    </location>
</feature>
<feature type="region of interest" description="Disordered" evidence="5">
    <location>
        <begin position="437"/>
        <end position="461"/>
    </location>
</feature>
<sequence length="488" mass="54522">MIIGESTHNVLSEQTNNYDKISRRISSYVEKSNIDWAYSTVQKNGKIYYTYINQTEDELRTGAYKNWYLEEYKVVPKGLTKAFITRQVQFEEYQGEYGLWRSVFVPFRNANGEYYVIGVDVALSDIEALQDEVIVHVIGFAAVLLSITLLVTYYIAVKTVKPINYLNFVLKEFADGDWNLTRNLKVTNTDEVGIITRSFNVFISSLRSRMHDINDGSQSIKEVTANLDSIFDGISKRSVDQAENVRSSATAIEELAASIQSVSMIANDINDQVKRFEQQTQETVTTVDQAVSGMEDVQTGVINLASNLEHLDKSTNEINSIVSVIKEIADQTNLLALNAAIEAARAGQHGRGFAVVADEVRKLSERTSVATVEIETMLDNIRTDTNKTTSNMQSSVELVNESTSHANSARGSLVTFSEEIIALLNSMEQISESMKEQSEAAQHLSGNVSSLSMSADENHLATRNSEVELEELKKRSENLHTVVEQFKI</sequence>
<dbReference type="PANTHER" id="PTHR32089">
    <property type="entry name" value="METHYL-ACCEPTING CHEMOTAXIS PROTEIN MCPB"/>
    <property type="match status" value="1"/>
</dbReference>
<keyword evidence="10" id="KW-1185">Reference proteome</keyword>
<evidence type="ECO:0000313" key="9">
    <source>
        <dbReference type="EMBL" id="ELR63809.1"/>
    </source>
</evidence>
<keyword evidence="6" id="KW-1133">Transmembrane helix</keyword>
<evidence type="ECO:0000256" key="6">
    <source>
        <dbReference type="SAM" id="Phobius"/>
    </source>
</evidence>
<dbReference type="AlphaFoldDB" id="L8J8E6"/>
<evidence type="ECO:0000259" key="8">
    <source>
        <dbReference type="PROSITE" id="PS50885"/>
    </source>
</evidence>
<dbReference type="InterPro" id="IPR004089">
    <property type="entry name" value="MCPsignal_dom"/>
</dbReference>
<dbReference type="EMBL" id="AMZO01000035">
    <property type="protein sequence ID" value="ELR63809.1"/>
    <property type="molecule type" value="Genomic_DNA"/>
</dbReference>
<gene>
    <name evidence="9" type="ORF">C942_03268</name>
</gene>
<dbReference type="Gene3D" id="1.10.287.950">
    <property type="entry name" value="Methyl-accepting chemotaxis protein"/>
    <property type="match status" value="1"/>
</dbReference>
<dbReference type="PRINTS" id="PR00260">
    <property type="entry name" value="CHEMTRNSDUCR"/>
</dbReference>
<evidence type="ECO:0000259" key="7">
    <source>
        <dbReference type="PROSITE" id="PS50111"/>
    </source>
</evidence>
<evidence type="ECO:0000256" key="3">
    <source>
        <dbReference type="ARBA" id="ARBA00029447"/>
    </source>
</evidence>
<name>L8J8E6_9GAMM</name>
<proteinExistence type="inferred from homology"/>
<dbReference type="CDD" id="cd06225">
    <property type="entry name" value="HAMP"/>
    <property type="match status" value="1"/>
</dbReference>
<comment type="similarity">
    <text evidence="3">Belongs to the methyl-accepting chemotaxis (MCP) protein family.</text>
</comment>
<evidence type="ECO:0000313" key="10">
    <source>
        <dbReference type="Proteomes" id="UP000011134"/>
    </source>
</evidence>
<evidence type="ECO:0000256" key="1">
    <source>
        <dbReference type="ARBA" id="ARBA00004370"/>
    </source>
</evidence>
<keyword evidence="2 4" id="KW-0807">Transducer</keyword>
<dbReference type="GO" id="GO:0016020">
    <property type="term" value="C:membrane"/>
    <property type="evidence" value="ECO:0007669"/>
    <property type="project" value="UniProtKB-SubCell"/>
</dbReference>
<dbReference type="GO" id="GO:0007165">
    <property type="term" value="P:signal transduction"/>
    <property type="evidence" value="ECO:0007669"/>
    <property type="project" value="UniProtKB-KW"/>
</dbReference>
<dbReference type="SUPFAM" id="SSF58104">
    <property type="entry name" value="Methyl-accepting chemotaxis protein (MCP) signaling domain"/>
    <property type="match status" value="1"/>
</dbReference>
<feature type="domain" description="Methyl-accepting transducer" evidence="7">
    <location>
        <begin position="216"/>
        <end position="452"/>
    </location>
</feature>
<dbReference type="Pfam" id="PF00672">
    <property type="entry name" value="HAMP"/>
    <property type="match status" value="1"/>
</dbReference>
<comment type="subcellular location">
    <subcellularLocation>
        <location evidence="1">Membrane</location>
    </subcellularLocation>
</comment>
<dbReference type="CDD" id="cd11386">
    <property type="entry name" value="MCP_signal"/>
    <property type="match status" value="1"/>
</dbReference>
<dbReference type="PATRIC" id="fig|1056511.3.peg.4193"/>
<dbReference type="RefSeq" id="WP_007469819.1">
    <property type="nucleotide sequence ID" value="NZ_AMZO01000035.1"/>
</dbReference>
<evidence type="ECO:0000256" key="4">
    <source>
        <dbReference type="PROSITE-ProRule" id="PRU00284"/>
    </source>
</evidence>
<keyword evidence="6" id="KW-0472">Membrane</keyword>
<dbReference type="InterPro" id="IPR004090">
    <property type="entry name" value="Chemotax_Me-accpt_rcpt"/>
</dbReference>
<dbReference type="PANTHER" id="PTHR32089:SF112">
    <property type="entry name" value="LYSOZYME-LIKE PROTEIN-RELATED"/>
    <property type="match status" value="1"/>
</dbReference>
<accession>L8J8E6</accession>
<evidence type="ECO:0000256" key="5">
    <source>
        <dbReference type="SAM" id="MobiDB-lite"/>
    </source>
</evidence>
<dbReference type="PROSITE" id="PS50111">
    <property type="entry name" value="CHEMOTAXIS_TRANSDUC_2"/>
    <property type="match status" value="1"/>
</dbReference>
<evidence type="ECO:0000256" key="2">
    <source>
        <dbReference type="ARBA" id="ARBA00023224"/>
    </source>
</evidence>
<dbReference type="Pfam" id="PF00015">
    <property type="entry name" value="MCPsignal"/>
    <property type="match status" value="1"/>
</dbReference>
<organism evidence="9 10">
    <name type="scientific">Photobacterium marinum</name>
    <dbReference type="NCBI Taxonomy" id="1056511"/>
    <lineage>
        <taxon>Bacteria</taxon>
        <taxon>Pseudomonadati</taxon>
        <taxon>Pseudomonadota</taxon>
        <taxon>Gammaproteobacteria</taxon>
        <taxon>Vibrionales</taxon>
        <taxon>Vibrionaceae</taxon>
        <taxon>Photobacterium</taxon>
    </lineage>
</organism>
<keyword evidence="6" id="KW-0812">Transmembrane</keyword>
<dbReference type="InterPro" id="IPR003660">
    <property type="entry name" value="HAMP_dom"/>
</dbReference>
<dbReference type="GO" id="GO:0004888">
    <property type="term" value="F:transmembrane signaling receptor activity"/>
    <property type="evidence" value="ECO:0007669"/>
    <property type="project" value="InterPro"/>
</dbReference>
<comment type="caution">
    <text evidence="9">The sequence shown here is derived from an EMBL/GenBank/DDBJ whole genome shotgun (WGS) entry which is preliminary data.</text>
</comment>
<dbReference type="SMART" id="SM00283">
    <property type="entry name" value="MA"/>
    <property type="match status" value="1"/>
</dbReference>